<dbReference type="InterPro" id="IPR050370">
    <property type="entry name" value="HES_HEY"/>
</dbReference>
<comment type="subcellular location">
    <subcellularLocation>
        <location evidence="1">Nucleus</location>
    </subcellularLocation>
</comment>
<sequence>MDYPGVVLRTPGLAHMSASTMLHHPPPPSSLPLPPGGNGIMINNPSTPLQYGSWETRESSPLSDSGQSQMMKDSMERTLNFSTSPHDDEYGYGKKKTAPRDPMSHRIIEKRRRDRMNNCLADLSRLIPSAYLRKQGRGRIEKTEIIEMAIKHIRFIQSKLPSRYQNDQEQLSPPGSPEPDREKECLNISSSGRGGYSEGYKDCFSEVLQYLVDGEGFAPGEGICNRLINHTQNSIDRMGHDIDLREHLPQDLLTPTKHARECSMESETRSNLRNGGRHHAAQNSHDHLPPKPVGHRSRALSQSDIRGLRVSENYDSEAEFHHSNGSGQHSRDSPNSSGNGSANQMAPENNGVRGSSQLREMLQSPFNTWSRNYRPVATDGAGGATTPNNSIDNAQKSPSSTTTTVKDVDSAHTPYSFKRTIKERFKEELRRGSDPEIKIEIDDCSRNLGKRRPDSRSSGSNDCSDLGGSFDSLPGEYTASNIKRRASEPITSPATLPSATVPIFALHSSGNFYVPSSLNVNMISFDAEVPKGATSICHPVTINVNFSTNATTHSAASGGGNSLTVPSLTLFPRPMFLTPQQAAAASFLTGQMPYLQSSPMPTFGGGLTSANPTGVIHSVTGHGGGGTVMPVRRASLAVTPRESGGLFGGGLLLHNGAGGGSNIPSPAVPSRTSPQHILNLSQPHTRL</sequence>
<reference evidence="9" key="1">
    <citation type="submission" date="2017-01" db="EMBL/GenBank/DDBJ databases">
        <title>Comparative genomics of anhydrobiosis in the tardigrade Hypsibius dujardini.</title>
        <authorList>
            <person name="Yoshida Y."/>
            <person name="Koutsovoulos G."/>
            <person name="Laetsch D."/>
            <person name="Stevens L."/>
            <person name="Kumar S."/>
            <person name="Horikawa D."/>
            <person name="Ishino K."/>
            <person name="Komine S."/>
            <person name="Tomita M."/>
            <person name="Blaxter M."/>
            <person name="Arakawa K."/>
        </authorList>
    </citation>
    <scope>NUCLEOTIDE SEQUENCE [LARGE SCALE GENOMIC DNA]</scope>
    <source>
        <strain evidence="9">Z151</strain>
    </source>
</reference>
<organism evidence="8 9">
    <name type="scientific">Hypsibius exemplaris</name>
    <name type="common">Freshwater tardigrade</name>
    <dbReference type="NCBI Taxonomy" id="2072580"/>
    <lineage>
        <taxon>Eukaryota</taxon>
        <taxon>Metazoa</taxon>
        <taxon>Ecdysozoa</taxon>
        <taxon>Tardigrada</taxon>
        <taxon>Eutardigrada</taxon>
        <taxon>Parachela</taxon>
        <taxon>Hypsibioidea</taxon>
        <taxon>Hypsibiidae</taxon>
        <taxon>Hypsibius</taxon>
    </lineage>
</organism>
<evidence type="ECO:0000259" key="7">
    <source>
        <dbReference type="PROSITE" id="PS51054"/>
    </source>
</evidence>
<evidence type="ECO:0000313" key="9">
    <source>
        <dbReference type="Proteomes" id="UP000192578"/>
    </source>
</evidence>
<name>A0A1W0W915_HYPEX</name>
<dbReference type="InterPro" id="IPR003650">
    <property type="entry name" value="Orange_dom"/>
</dbReference>
<dbReference type="FunFam" id="4.10.280.10:FF:000079">
    <property type="entry name" value="CLUMA_CG001539, isoform A"/>
    <property type="match status" value="1"/>
</dbReference>
<gene>
    <name evidence="8" type="ORF">BV898_14039</name>
</gene>
<feature type="compositionally biased region" description="Polar residues" evidence="5">
    <location>
        <begin position="323"/>
        <end position="352"/>
    </location>
</feature>
<keyword evidence="2" id="KW-0805">Transcription regulation</keyword>
<feature type="region of interest" description="Disordered" evidence="5">
    <location>
        <begin position="658"/>
        <end position="687"/>
    </location>
</feature>
<keyword evidence="3" id="KW-0804">Transcription</keyword>
<feature type="domain" description="Orange" evidence="7">
    <location>
        <begin position="196"/>
        <end position="231"/>
    </location>
</feature>
<dbReference type="GO" id="GO:0046983">
    <property type="term" value="F:protein dimerization activity"/>
    <property type="evidence" value="ECO:0007669"/>
    <property type="project" value="InterPro"/>
</dbReference>
<feature type="region of interest" description="Disordered" evidence="5">
    <location>
        <begin position="161"/>
        <end position="186"/>
    </location>
</feature>
<feature type="compositionally biased region" description="Basic and acidic residues" evidence="5">
    <location>
        <begin position="446"/>
        <end position="455"/>
    </location>
</feature>
<feature type="region of interest" description="Disordered" evidence="5">
    <location>
        <begin position="249"/>
        <end position="304"/>
    </location>
</feature>
<dbReference type="PROSITE" id="PS50888">
    <property type="entry name" value="BHLH"/>
    <property type="match status" value="1"/>
</dbReference>
<evidence type="ECO:0000256" key="3">
    <source>
        <dbReference type="ARBA" id="ARBA00023163"/>
    </source>
</evidence>
<dbReference type="GO" id="GO:0006355">
    <property type="term" value="P:regulation of DNA-templated transcription"/>
    <property type="evidence" value="ECO:0007669"/>
    <property type="project" value="InterPro"/>
</dbReference>
<feature type="compositionally biased region" description="Basic and acidic residues" evidence="5">
    <location>
        <begin position="85"/>
        <end position="102"/>
    </location>
</feature>
<evidence type="ECO:0000256" key="1">
    <source>
        <dbReference type="ARBA" id="ARBA00004123"/>
    </source>
</evidence>
<dbReference type="SUPFAM" id="SSF47459">
    <property type="entry name" value="HLH, helix-loop-helix DNA-binding domain"/>
    <property type="match status" value="1"/>
</dbReference>
<feature type="compositionally biased region" description="Basic and acidic residues" evidence="5">
    <location>
        <begin position="258"/>
        <end position="270"/>
    </location>
</feature>
<proteinExistence type="predicted"/>
<dbReference type="SUPFAM" id="SSF158457">
    <property type="entry name" value="Orange domain-like"/>
    <property type="match status" value="1"/>
</dbReference>
<dbReference type="OrthoDB" id="6371181at2759"/>
<keyword evidence="9" id="KW-1185">Reference proteome</keyword>
<dbReference type="CDD" id="cd11440">
    <property type="entry name" value="bHLH-O_Cwo_like"/>
    <property type="match status" value="1"/>
</dbReference>
<dbReference type="Pfam" id="PF00010">
    <property type="entry name" value="HLH"/>
    <property type="match status" value="1"/>
</dbReference>
<dbReference type="Pfam" id="PF07527">
    <property type="entry name" value="Hairy_orange"/>
    <property type="match status" value="1"/>
</dbReference>
<evidence type="ECO:0000259" key="6">
    <source>
        <dbReference type="PROSITE" id="PS50888"/>
    </source>
</evidence>
<evidence type="ECO:0000256" key="4">
    <source>
        <dbReference type="ARBA" id="ARBA00023242"/>
    </source>
</evidence>
<dbReference type="PANTHER" id="PTHR10985">
    <property type="entry name" value="BASIC HELIX-LOOP-HELIX TRANSCRIPTION FACTOR, HES-RELATED"/>
    <property type="match status" value="1"/>
</dbReference>
<feature type="compositionally biased region" description="Polar residues" evidence="5">
    <location>
        <begin position="670"/>
        <end position="687"/>
    </location>
</feature>
<dbReference type="EMBL" id="MTYJ01000164">
    <property type="protein sequence ID" value="OQV11695.1"/>
    <property type="molecule type" value="Genomic_DNA"/>
</dbReference>
<accession>A0A1W0W915</accession>
<comment type="caution">
    <text evidence="8">The sequence shown here is derived from an EMBL/GenBank/DDBJ whole genome shotgun (WGS) entry which is preliminary data.</text>
</comment>
<dbReference type="InterPro" id="IPR011598">
    <property type="entry name" value="bHLH_dom"/>
</dbReference>
<feature type="domain" description="BHLH" evidence="6">
    <location>
        <begin position="100"/>
        <end position="156"/>
    </location>
</feature>
<feature type="region of interest" description="Disordered" evidence="5">
    <location>
        <begin position="446"/>
        <end position="470"/>
    </location>
</feature>
<feature type="region of interest" description="Disordered" evidence="5">
    <location>
        <begin position="318"/>
        <end position="352"/>
    </location>
</feature>
<keyword evidence="4" id="KW-0539">Nucleus</keyword>
<feature type="region of interest" description="Disordered" evidence="5">
    <location>
        <begin position="366"/>
        <end position="409"/>
    </location>
</feature>
<evidence type="ECO:0000256" key="5">
    <source>
        <dbReference type="SAM" id="MobiDB-lite"/>
    </source>
</evidence>
<dbReference type="SMART" id="SM00353">
    <property type="entry name" value="HLH"/>
    <property type="match status" value="1"/>
</dbReference>
<feature type="compositionally biased region" description="Low complexity" evidence="5">
    <location>
        <begin position="396"/>
        <end position="405"/>
    </location>
</feature>
<dbReference type="AlphaFoldDB" id="A0A1W0W915"/>
<feature type="compositionally biased region" description="Polar residues" evidence="5">
    <location>
        <begin position="385"/>
        <end position="395"/>
    </location>
</feature>
<feature type="region of interest" description="Disordered" evidence="5">
    <location>
        <begin position="82"/>
        <end position="102"/>
    </location>
</feature>
<dbReference type="Gene3D" id="4.10.280.10">
    <property type="entry name" value="Helix-loop-helix DNA-binding domain"/>
    <property type="match status" value="1"/>
</dbReference>
<dbReference type="Proteomes" id="UP000192578">
    <property type="component" value="Unassembled WGS sequence"/>
</dbReference>
<protein>
    <recommendedName>
        <fullName evidence="10">Hairy/enhancer-of-split related with YRPW motif protein 1</fullName>
    </recommendedName>
</protein>
<dbReference type="Gene3D" id="6.10.250.980">
    <property type="match status" value="1"/>
</dbReference>
<evidence type="ECO:0008006" key="10">
    <source>
        <dbReference type="Google" id="ProtNLM"/>
    </source>
</evidence>
<dbReference type="InterPro" id="IPR036638">
    <property type="entry name" value="HLH_DNA-bd_sf"/>
</dbReference>
<feature type="compositionally biased region" description="Polar residues" evidence="5">
    <location>
        <begin position="161"/>
        <end position="173"/>
    </location>
</feature>
<evidence type="ECO:0000256" key="2">
    <source>
        <dbReference type="ARBA" id="ARBA00023015"/>
    </source>
</evidence>
<evidence type="ECO:0000313" key="8">
    <source>
        <dbReference type="EMBL" id="OQV11695.1"/>
    </source>
</evidence>
<dbReference type="GO" id="GO:0003677">
    <property type="term" value="F:DNA binding"/>
    <property type="evidence" value="ECO:0007669"/>
    <property type="project" value="InterPro"/>
</dbReference>
<dbReference type="GO" id="GO:0005634">
    <property type="term" value="C:nucleus"/>
    <property type="evidence" value="ECO:0007669"/>
    <property type="project" value="UniProtKB-SubCell"/>
</dbReference>
<dbReference type="PROSITE" id="PS51054">
    <property type="entry name" value="ORANGE"/>
    <property type="match status" value="1"/>
</dbReference>